<keyword evidence="3" id="KW-1185">Reference proteome</keyword>
<reference evidence="2 3" key="1">
    <citation type="submission" date="2023-11" db="EMBL/GenBank/DDBJ databases">
        <title>Plant-associative lifestyle of Vibrio porteresiae and its evolutionary dynamics.</title>
        <authorList>
            <person name="Rameshkumar N."/>
            <person name="Kirti K."/>
        </authorList>
    </citation>
    <scope>NUCLEOTIDE SEQUENCE [LARGE SCALE GENOMIC DNA]</scope>
    <source>
        <strain evidence="2 3">MSSRF30</strain>
    </source>
</reference>
<dbReference type="Proteomes" id="UP001304071">
    <property type="component" value="Chromosome 1"/>
</dbReference>
<proteinExistence type="predicted"/>
<feature type="chain" id="PRO_5046095259" evidence="1">
    <location>
        <begin position="21"/>
        <end position="104"/>
    </location>
</feature>
<dbReference type="RefSeq" id="WP_261894657.1">
    <property type="nucleotide sequence ID" value="NZ_AP024895.1"/>
</dbReference>
<organism evidence="2 3">
    <name type="scientific">Vibrio porteresiae DSM 19223</name>
    <dbReference type="NCBI Taxonomy" id="1123496"/>
    <lineage>
        <taxon>Bacteria</taxon>
        <taxon>Pseudomonadati</taxon>
        <taxon>Pseudomonadota</taxon>
        <taxon>Gammaproteobacteria</taxon>
        <taxon>Vibrionales</taxon>
        <taxon>Vibrionaceae</taxon>
        <taxon>Vibrio</taxon>
    </lineage>
</organism>
<protein>
    <submittedName>
        <fullName evidence="2">MSHA biogenesis protein MshK</fullName>
    </submittedName>
</protein>
<gene>
    <name evidence="2" type="ORF">R8Z52_04180</name>
</gene>
<dbReference type="EMBL" id="CP138203">
    <property type="protein sequence ID" value="WPC74438.1"/>
    <property type="molecule type" value="Genomic_DNA"/>
</dbReference>
<keyword evidence="1" id="KW-0732">Signal</keyword>
<accession>A0ABZ0QDA4</accession>
<evidence type="ECO:0000313" key="3">
    <source>
        <dbReference type="Proteomes" id="UP001304071"/>
    </source>
</evidence>
<feature type="signal peptide" evidence="1">
    <location>
        <begin position="1"/>
        <end position="20"/>
    </location>
</feature>
<evidence type="ECO:0000256" key="1">
    <source>
        <dbReference type="SAM" id="SignalP"/>
    </source>
</evidence>
<evidence type="ECO:0000313" key="2">
    <source>
        <dbReference type="EMBL" id="WPC74438.1"/>
    </source>
</evidence>
<name>A0ABZ0QDA4_9VIBR</name>
<sequence>MGRYVRFLGLLLFVSWRVIAAQDPTEPLSWMNPSQEKKVVQQSLPTLNSIICSPECSAIVNGEIVGRGDVVNGYQVKNITTSTVVLARGKQEWTLELYSQDIKQ</sequence>